<evidence type="ECO:0000256" key="10">
    <source>
        <dbReference type="ARBA" id="ARBA00023136"/>
    </source>
</evidence>
<name>A0A8C1MR95_CYPCA</name>
<feature type="transmembrane region" description="Helical" evidence="18">
    <location>
        <begin position="169"/>
        <end position="185"/>
    </location>
</feature>
<evidence type="ECO:0000256" key="17">
    <source>
        <dbReference type="SAM" id="MobiDB-lite"/>
    </source>
</evidence>
<accession>A0A8C1MR95</accession>
<evidence type="ECO:0000256" key="16">
    <source>
        <dbReference type="RuleBase" id="RU363067"/>
    </source>
</evidence>
<comment type="catalytic activity">
    <reaction evidence="13">
        <text>3',5'-cyclic GMP + H2O = GMP + H(+)</text>
        <dbReference type="Rhea" id="RHEA:16957"/>
        <dbReference type="ChEBI" id="CHEBI:15377"/>
        <dbReference type="ChEBI" id="CHEBI:15378"/>
        <dbReference type="ChEBI" id="CHEBI:57746"/>
        <dbReference type="ChEBI" id="CHEBI:58115"/>
    </reaction>
    <physiologicalReaction direction="left-to-right" evidence="13">
        <dbReference type="Rhea" id="RHEA:16958"/>
    </physiologicalReaction>
</comment>
<feature type="transmembrane region" description="Helical" evidence="18">
    <location>
        <begin position="68"/>
        <end position="87"/>
    </location>
</feature>
<dbReference type="PROSITE" id="PS00126">
    <property type="entry name" value="PDEASE_I_1"/>
    <property type="match status" value="1"/>
</dbReference>
<comment type="similarity">
    <text evidence="15">Belongs to the cyclic nucleotide phosphodiesterase family. PDE3 subfamily.</text>
</comment>
<dbReference type="CDD" id="cd00077">
    <property type="entry name" value="HDc"/>
    <property type="match status" value="1"/>
</dbReference>
<feature type="compositionally biased region" description="Basic and acidic residues" evidence="17">
    <location>
        <begin position="1010"/>
        <end position="1028"/>
    </location>
</feature>
<evidence type="ECO:0000256" key="12">
    <source>
        <dbReference type="ARBA" id="ARBA00033675"/>
    </source>
</evidence>
<dbReference type="GO" id="GO:0016020">
    <property type="term" value="C:membrane"/>
    <property type="evidence" value="ECO:0007669"/>
    <property type="project" value="UniProtKB-SubCell"/>
</dbReference>
<feature type="transmembrane region" description="Helical" evidence="18">
    <location>
        <begin position="191"/>
        <end position="211"/>
    </location>
</feature>
<comment type="catalytic activity">
    <reaction evidence="14">
        <text>a nucleoside 3',5'-cyclic phosphate + H2O = a nucleoside 5'-phosphate + H(+)</text>
        <dbReference type="Rhea" id="RHEA:14653"/>
        <dbReference type="ChEBI" id="CHEBI:15377"/>
        <dbReference type="ChEBI" id="CHEBI:15378"/>
        <dbReference type="ChEBI" id="CHEBI:57867"/>
        <dbReference type="ChEBI" id="CHEBI:58464"/>
        <dbReference type="EC" id="3.1.4.17"/>
    </reaction>
    <physiologicalReaction direction="left-to-right" evidence="14">
        <dbReference type="Rhea" id="RHEA:14654"/>
    </physiologicalReaction>
</comment>
<feature type="compositionally biased region" description="Low complexity" evidence="17">
    <location>
        <begin position="1030"/>
        <end position="1046"/>
    </location>
</feature>
<dbReference type="GO" id="GO:0007165">
    <property type="term" value="P:signal transduction"/>
    <property type="evidence" value="ECO:0007669"/>
    <property type="project" value="InterPro"/>
</dbReference>
<dbReference type="PANTHER" id="PTHR11347">
    <property type="entry name" value="CYCLIC NUCLEOTIDE PHOSPHODIESTERASE"/>
    <property type="match status" value="1"/>
</dbReference>
<evidence type="ECO:0000256" key="5">
    <source>
        <dbReference type="ARBA" id="ARBA00022553"/>
    </source>
</evidence>
<dbReference type="InterPro" id="IPR003607">
    <property type="entry name" value="HD/PDEase_dom"/>
</dbReference>
<dbReference type="InterPro" id="IPR036971">
    <property type="entry name" value="PDEase_catalytic_dom_sf"/>
</dbReference>
<evidence type="ECO:0000256" key="13">
    <source>
        <dbReference type="ARBA" id="ARBA00033684"/>
    </source>
</evidence>
<feature type="domain" description="PDEase" evidence="19">
    <location>
        <begin position="604"/>
        <end position="1020"/>
    </location>
</feature>
<reference evidence="20" key="2">
    <citation type="submission" date="2025-09" db="UniProtKB">
        <authorList>
            <consortium name="Ensembl"/>
        </authorList>
    </citation>
    <scope>IDENTIFICATION</scope>
</reference>
<dbReference type="GO" id="GO:0004114">
    <property type="term" value="F:3',5'-cyclic-nucleotide phosphodiesterase activity"/>
    <property type="evidence" value="ECO:0007669"/>
    <property type="project" value="UniProtKB-EC"/>
</dbReference>
<evidence type="ECO:0000256" key="2">
    <source>
        <dbReference type="ARBA" id="ARBA00001946"/>
    </source>
</evidence>
<feature type="compositionally biased region" description="Low complexity" evidence="17">
    <location>
        <begin position="398"/>
        <end position="415"/>
    </location>
</feature>
<evidence type="ECO:0000256" key="4">
    <source>
        <dbReference type="ARBA" id="ARBA00022535"/>
    </source>
</evidence>
<feature type="compositionally biased region" description="Basic and acidic residues" evidence="17">
    <location>
        <begin position="416"/>
        <end position="427"/>
    </location>
</feature>
<evidence type="ECO:0000256" key="3">
    <source>
        <dbReference type="ARBA" id="ARBA00004141"/>
    </source>
</evidence>
<evidence type="ECO:0000256" key="9">
    <source>
        <dbReference type="ARBA" id="ARBA00022989"/>
    </source>
</evidence>
<comment type="catalytic activity">
    <reaction evidence="12">
        <text>3',5'-cyclic AMP + H2O = AMP + H(+)</text>
        <dbReference type="Rhea" id="RHEA:25277"/>
        <dbReference type="ChEBI" id="CHEBI:15377"/>
        <dbReference type="ChEBI" id="CHEBI:15378"/>
        <dbReference type="ChEBI" id="CHEBI:58165"/>
        <dbReference type="ChEBI" id="CHEBI:456215"/>
    </reaction>
    <physiologicalReaction direction="left-to-right" evidence="12">
        <dbReference type="Rhea" id="RHEA:25278"/>
    </physiologicalReaction>
</comment>
<protein>
    <recommendedName>
        <fullName evidence="16">Phosphodiesterase</fullName>
        <ecNumber evidence="16">3.1.4.-</ecNumber>
    </recommendedName>
</protein>
<feature type="compositionally biased region" description="Low complexity" evidence="17">
    <location>
        <begin position="466"/>
        <end position="489"/>
    </location>
</feature>
<organism evidence="20 21">
    <name type="scientific">Cyprinus carpio</name>
    <name type="common">Common carp</name>
    <dbReference type="NCBI Taxonomy" id="7962"/>
    <lineage>
        <taxon>Eukaryota</taxon>
        <taxon>Metazoa</taxon>
        <taxon>Chordata</taxon>
        <taxon>Craniata</taxon>
        <taxon>Vertebrata</taxon>
        <taxon>Euteleostomi</taxon>
        <taxon>Actinopterygii</taxon>
        <taxon>Neopterygii</taxon>
        <taxon>Teleostei</taxon>
        <taxon>Ostariophysi</taxon>
        <taxon>Cypriniformes</taxon>
        <taxon>Cyprinidae</taxon>
        <taxon>Cyprininae</taxon>
        <taxon>Cyprinus</taxon>
    </lineage>
</organism>
<sequence length="1062" mass="118769">ITRNERYSKIRQHDGVGGNANSGESFRNGYVKSCVTPLKQDHPRGFLFNVCRFCNEDILKSKLFRGSALYVGALAVLALSCFISWSFQSEHGVSELRTFLFDFSQSISPLFSIGCAYFFLTLYLRRTKRESSRCWLLSLPASCYLGDLMVLRLLQWGEEHQQMQMMGRLLFVLGCVGLLTLIPTLKLKHSVLILVFASLVWLLSFTSLGCLSPSLRPVLACMAGVSGSLLALCFDHYYPPRETAGRIPNAEEKVPVIRPRRRSSCVSLGETSSSYYGSCKMPRRPSLPCISREQVWGCSAVQQLLSGSGVDLSVINEARNLVSDLLVDPSLSPHVLSSLRSVSSLMGTFSGSCRPRVNPFTPFPGFYPCAEIEDPSDRGERKPLKGLSSRNSLPTPQLRRSSASSSLPPLESASSRWERTNGKRSHSELSSQCCVSNGPNSNLLTIPKQRSSSVTLSYSHTLPRRPGASPSLSPVSSPSHSTPAAPSSSLVTRSPVEFPDTADFLTKPSVNLHKPLGYTLSSPEFQQQYRAPASTPLCTSCGRQMLKGVASVEVVEGHHTTANEMQRTRSGKYGGENLIREESLEAESQEERILDTAGEKLNNEEFRLDSILVDHEELMERINTWNFQIFELMEMTGGKTGRILSYVAYTLFQDTGLFEIFKIPVREFMTYFCALENGYRDIPYHNRVHATDVLHAVWYLTTRPIPGFQQIHNENVTGSDTDSDSGISPGRVAYATSKSSSFSDDSYGCLAWNIPALELMALYVAAAMHDYDHPGRTNAFLVATNAPQAVLYNDRSVLENHHAASAWSLFLSQPEFNFLCSLDHVEFKRFRFLVIEAILATDLKKHFDFLAEFNSKVNDVNSPGIDWTNENDRLLVCQVCIKLADINGPAKDRSLHLKWTEGIVNEFYEQGDEEATLGLPISPFMDRSAPQLAKLQESFITHIVGPLCNSYDAAGLLPGYWIDEEGSDDEEETEDIETEDEELDEDLEPKRRKGQRRLFCSIMQHLTENHKVWKKTIEEEEKAKELETHQQQQSESPSLPPSTSSSDDIQVIQEEAEEEERQ</sequence>
<evidence type="ECO:0000256" key="8">
    <source>
        <dbReference type="ARBA" id="ARBA00022801"/>
    </source>
</evidence>
<evidence type="ECO:0000313" key="21">
    <source>
        <dbReference type="Proteomes" id="UP000694427"/>
    </source>
</evidence>
<feature type="transmembrane region" description="Helical" evidence="18">
    <location>
        <begin position="107"/>
        <end position="124"/>
    </location>
</feature>
<keyword evidence="6 18" id="KW-0812">Transmembrane</keyword>
<keyword evidence="5" id="KW-0597">Phosphoprotein</keyword>
<reference evidence="20" key="1">
    <citation type="submission" date="2025-08" db="UniProtKB">
        <authorList>
            <consortium name="Ensembl"/>
        </authorList>
    </citation>
    <scope>IDENTIFICATION</scope>
</reference>
<proteinExistence type="inferred from homology"/>
<evidence type="ECO:0000256" key="15">
    <source>
        <dbReference type="ARBA" id="ARBA00060946"/>
    </source>
</evidence>
<comment type="cofactor">
    <cofactor evidence="1">
        <name>Mn(2+)</name>
        <dbReference type="ChEBI" id="CHEBI:29035"/>
    </cofactor>
</comment>
<evidence type="ECO:0000256" key="18">
    <source>
        <dbReference type="SAM" id="Phobius"/>
    </source>
</evidence>
<dbReference type="EC" id="3.1.4.-" evidence="16"/>
<dbReference type="Proteomes" id="UP000694427">
    <property type="component" value="Unplaced"/>
</dbReference>
<dbReference type="SUPFAM" id="SSF109604">
    <property type="entry name" value="HD-domain/PDEase-like"/>
    <property type="match status" value="1"/>
</dbReference>
<keyword evidence="8 16" id="KW-0378">Hydrolase</keyword>
<keyword evidence="11" id="KW-0114">cAMP</keyword>
<comment type="subcellular location">
    <subcellularLocation>
        <location evidence="3">Membrane</location>
        <topology evidence="3">Multi-pass membrane protein</topology>
    </subcellularLocation>
</comment>
<evidence type="ECO:0000259" key="19">
    <source>
        <dbReference type="PROSITE" id="PS51845"/>
    </source>
</evidence>
<evidence type="ECO:0000256" key="14">
    <source>
        <dbReference type="ARBA" id="ARBA00033709"/>
    </source>
</evidence>
<feature type="region of interest" description="Disordered" evidence="17">
    <location>
        <begin position="1010"/>
        <end position="1062"/>
    </location>
</feature>
<comment type="cofactor">
    <cofactor evidence="16">
        <name>a divalent metal cation</name>
        <dbReference type="ChEBI" id="CHEBI:60240"/>
    </cofactor>
    <text evidence="16">Binds 2 divalent metal cations per subunit. Site 1 may preferentially bind zinc ions, while site 2 has a preference for magnesium and/or manganese ions.</text>
</comment>
<dbReference type="Pfam" id="PF00233">
    <property type="entry name" value="PDEase_I"/>
    <property type="match status" value="1"/>
</dbReference>
<evidence type="ECO:0000256" key="6">
    <source>
        <dbReference type="ARBA" id="ARBA00022692"/>
    </source>
</evidence>
<dbReference type="GO" id="GO:0046872">
    <property type="term" value="F:metal ion binding"/>
    <property type="evidence" value="ECO:0007669"/>
    <property type="project" value="UniProtKB-KW"/>
</dbReference>
<dbReference type="InterPro" id="IPR023174">
    <property type="entry name" value="PDEase_CS"/>
</dbReference>
<dbReference type="InterPro" id="IPR002073">
    <property type="entry name" value="PDEase_catalytic_dom"/>
</dbReference>
<comment type="cofactor">
    <cofactor evidence="2">
        <name>Mg(2+)</name>
        <dbReference type="ChEBI" id="CHEBI:18420"/>
    </cofactor>
</comment>
<dbReference type="FunFam" id="1.10.1300.10:FF:000008">
    <property type="entry name" value="Phosphodiesterase"/>
    <property type="match status" value="1"/>
</dbReference>
<dbReference type="Ensembl" id="ENSCCRT00010087822.1">
    <property type="protein sequence ID" value="ENSCCRP00010079163.1"/>
    <property type="gene ID" value="ENSCCRG00010034600.1"/>
</dbReference>
<keyword evidence="21" id="KW-1185">Reference proteome</keyword>
<feature type="compositionally biased region" description="Acidic residues" evidence="17">
    <location>
        <begin position="962"/>
        <end position="987"/>
    </location>
</feature>
<dbReference type="AlphaFoldDB" id="A0A8C1MR95"/>
<keyword evidence="10 18" id="KW-0472">Membrane</keyword>
<keyword evidence="4" id="KW-0140">cGMP</keyword>
<feature type="region of interest" description="Disordered" evidence="17">
    <location>
        <begin position="371"/>
        <end position="434"/>
    </location>
</feature>
<dbReference type="SMART" id="SM00471">
    <property type="entry name" value="HDc"/>
    <property type="match status" value="1"/>
</dbReference>
<dbReference type="Gene3D" id="1.10.1300.10">
    <property type="entry name" value="3'5'-cyclic nucleotide phosphodiesterase, catalytic domain"/>
    <property type="match status" value="1"/>
</dbReference>
<evidence type="ECO:0000256" key="7">
    <source>
        <dbReference type="ARBA" id="ARBA00022723"/>
    </source>
</evidence>
<evidence type="ECO:0000256" key="1">
    <source>
        <dbReference type="ARBA" id="ARBA00001936"/>
    </source>
</evidence>
<feature type="region of interest" description="Disordered" evidence="17">
    <location>
        <begin position="454"/>
        <end position="494"/>
    </location>
</feature>
<evidence type="ECO:0000256" key="11">
    <source>
        <dbReference type="ARBA" id="ARBA00023149"/>
    </source>
</evidence>
<keyword evidence="9 18" id="KW-1133">Transmembrane helix</keyword>
<keyword evidence="7 16" id="KW-0479">Metal-binding</keyword>
<evidence type="ECO:0000313" key="20">
    <source>
        <dbReference type="Ensembl" id="ENSCCRP00010079163.1"/>
    </source>
</evidence>
<dbReference type="PROSITE" id="PS51845">
    <property type="entry name" value="PDEASE_I_2"/>
    <property type="match status" value="1"/>
</dbReference>
<feature type="region of interest" description="Disordered" evidence="17">
    <location>
        <begin position="961"/>
        <end position="990"/>
    </location>
</feature>